<evidence type="ECO:0000256" key="1">
    <source>
        <dbReference type="ARBA" id="ARBA00022908"/>
    </source>
</evidence>
<evidence type="ECO:0000313" key="5">
    <source>
        <dbReference type="EMBL" id="MCK8786118.1"/>
    </source>
</evidence>
<dbReference type="Gene3D" id="1.10.443.10">
    <property type="entry name" value="Intergrase catalytic core"/>
    <property type="match status" value="1"/>
</dbReference>
<dbReference type="InterPro" id="IPR002104">
    <property type="entry name" value="Integrase_catalytic"/>
</dbReference>
<dbReference type="Pfam" id="PF00589">
    <property type="entry name" value="Phage_integrase"/>
    <property type="match status" value="1"/>
</dbReference>
<feature type="region of interest" description="Disordered" evidence="3">
    <location>
        <begin position="238"/>
        <end position="262"/>
    </location>
</feature>
<evidence type="ECO:0000259" key="4">
    <source>
        <dbReference type="PROSITE" id="PS51898"/>
    </source>
</evidence>
<dbReference type="CDD" id="cd00796">
    <property type="entry name" value="INT_Rci_Hp1_C"/>
    <property type="match status" value="1"/>
</dbReference>
<name>A0A9X2BUZ1_9PROT</name>
<dbReference type="GO" id="GO:0006310">
    <property type="term" value="P:DNA recombination"/>
    <property type="evidence" value="ECO:0007669"/>
    <property type="project" value="UniProtKB-KW"/>
</dbReference>
<dbReference type="AlphaFoldDB" id="A0A9X2BUZ1"/>
<accession>A0A9X2BUZ1</accession>
<dbReference type="EMBL" id="JALPRX010000075">
    <property type="protein sequence ID" value="MCK8786118.1"/>
    <property type="molecule type" value="Genomic_DNA"/>
</dbReference>
<protein>
    <submittedName>
        <fullName evidence="5">Site-specific integrase</fullName>
    </submittedName>
</protein>
<dbReference type="InterPro" id="IPR013762">
    <property type="entry name" value="Integrase-like_cat_sf"/>
</dbReference>
<dbReference type="PANTHER" id="PTHR30349">
    <property type="entry name" value="PHAGE INTEGRASE-RELATED"/>
    <property type="match status" value="1"/>
</dbReference>
<evidence type="ECO:0000256" key="3">
    <source>
        <dbReference type="SAM" id="MobiDB-lite"/>
    </source>
</evidence>
<dbReference type="GO" id="GO:0003677">
    <property type="term" value="F:DNA binding"/>
    <property type="evidence" value="ECO:0007669"/>
    <property type="project" value="InterPro"/>
</dbReference>
<dbReference type="InterPro" id="IPR050090">
    <property type="entry name" value="Tyrosine_recombinase_XerCD"/>
</dbReference>
<dbReference type="RefSeq" id="WP_248668235.1">
    <property type="nucleotide sequence ID" value="NZ_JALPRX010000075.1"/>
</dbReference>
<evidence type="ECO:0000313" key="6">
    <source>
        <dbReference type="Proteomes" id="UP001139516"/>
    </source>
</evidence>
<reference evidence="5" key="1">
    <citation type="submission" date="2022-04" db="EMBL/GenBank/DDBJ databases">
        <title>Roseomonas acroporae sp. nov., isolated from coral Acropora digitifera.</title>
        <authorList>
            <person name="Sun H."/>
        </authorList>
    </citation>
    <scope>NUCLEOTIDE SEQUENCE</scope>
    <source>
        <strain evidence="5">NAR14</strain>
    </source>
</reference>
<dbReference type="GO" id="GO:0015074">
    <property type="term" value="P:DNA integration"/>
    <property type="evidence" value="ECO:0007669"/>
    <property type="project" value="UniProtKB-KW"/>
</dbReference>
<feature type="domain" description="Tyr recombinase" evidence="4">
    <location>
        <begin position="155"/>
        <end position="364"/>
    </location>
</feature>
<keyword evidence="6" id="KW-1185">Reference proteome</keyword>
<organism evidence="5 6">
    <name type="scientific">Roseomonas acroporae</name>
    <dbReference type="NCBI Taxonomy" id="2937791"/>
    <lineage>
        <taxon>Bacteria</taxon>
        <taxon>Pseudomonadati</taxon>
        <taxon>Pseudomonadota</taxon>
        <taxon>Alphaproteobacteria</taxon>
        <taxon>Acetobacterales</taxon>
        <taxon>Roseomonadaceae</taxon>
        <taxon>Roseomonas</taxon>
    </lineage>
</organism>
<dbReference type="PANTHER" id="PTHR30349:SF64">
    <property type="entry name" value="PROPHAGE INTEGRASE INTD-RELATED"/>
    <property type="match status" value="1"/>
</dbReference>
<comment type="caution">
    <text evidence="5">The sequence shown here is derived from an EMBL/GenBank/DDBJ whole genome shotgun (WGS) entry which is preliminary data.</text>
</comment>
<sequence length="393" mass="43675">MPLGKPFRRSPNGPFYVRGTVRGQSVFESTGTTDPERAEAYRVRRENEIWDRAIHGARAVVTFAEAVESYLKEEERRPDTKRLVARLLDHFGLMQLGTVNQEALDRAYPILLTSKAGPATRLRAVLTPLRAIMEHAAIRGWCARPAFKTPKVAKVPTIYLRPSEVAALIVNAAPHLRPLLVFLAGTGCRMSEALELEWSSVDLRGSRATVWQKQGNERDVDLAPVVVAALSGLPHREGPVFRPGGRRTTTGLGRGKTKGKSPSLAYRSTGRAGGNQIRSGWRTACRKAGLPGHWHVWTPAGAKETKRQWVADISPHDLRHTWASWDYCLHSDLLGLRDRGGWSTITMVTRYAKKMPAAYRKEIIAFLNGRAQGVQAALRDVELVVSKTKDRKS</sequence>
<keyword evidence="1" id="KW-0229">DNA integration</keyword>
<keyword evidence="2" id="KW-0233">DNA recombination</keyword>
<dbReference type="Proteomes" id="UP001139516">
    <property type="component" value="Unassembled WGS sequence"/>
</dbReference>
<dbReference type="InterPro" id="IPR011010">
    <property type="entry name" value="DNA_brk_join_enz"/>
</dbReference>
<dbReference type="SUPFAM" id="SSF56349">
    <property type="entry name" value="DNA breaking-rejoining enzymes"/>
    <property type="match status" value="1"/>
</dbReference>
<dbReference type="PROSITE" id="PS51898">
    <property type="entry name" value="TYR_RECOMBINASE"/>
    <property type="match status" value="1"/>
</dbReference>
<gene>
    <name evidence="5" type="ORF">M0638_17220</name>
</gene>
<proteinExistence type="predicted"/>
<evidence type="ECO:0000256" key="2">
    <source>
        <dbReference type="ARBA" id="ARBA00023172"/>
    </source>
</evidence>